<reference evidence="2 3" key="1">
    <citation type="journal article" date="2019" name="PLoS Pathog.">
        <title>Genome sequence of the bovine parasite Schistosoma bovis Tanzania.</title>
        <authorList>
            <person name="Oey H."/>
            <person name="Zakrzewski M."/>
            <person name="Gobert G."/>
            <person name="Gravermann K."/>
            <person name="Stoye J."/>
            <person name="Jones M."/>
            <person name="Mcmanus D."/>
            <person name="Krause L."/>
        </authorList>
    </citation>
    <scope>NUCLEOTIDE SEQUENCE [LARGE SCALE GENOMIC DNA]</scope>
    <source>
        <strain evidence="2 3">TAN1997</strain>
    </source>
</reference>
<feature type="region of interest" description="Disordered" evidence="1">
    <location>
        <begin position="612"/>
        <end position="662"/>
    </location>
</feature>
<evidence type="ECO:0000313" key="3">
    <source>
        <dbReference type="Proteomes" id="UP000290809"/>
    </source>
</evidence>
<dbReference type="EMBL" id="QMKO01002973">
    <property type="protein sequence ID" value="RTG82123.1"/>
    <property type="molecule type" value="Genomic_DNA"/>
</dbReference>
<gene>
    <name evidence="2" type="ORF">DC041_0003641</name>
</gene>
<protein>
    <submittedName>
        <fullName evidence="2">Uncharacterized protein</fullName>
    </submittedName>
</protein>
<comment type="caution">
    <text evidence="2">The sequence shown here is derived from an EMBL/GenBank/DDBJ whole genome shotgun (WGS) entry which is preliminary data.</text>
</comment>
<dbReference type="AlphaFoldDB" id="A0A430Q348"/>
<evidence type="ECO:0000256" key="1">
    <source>
        <dbReference type="SAM" id="MobiDB-lite"/>
    </source>
</evidence>
<proteinExistence type="predicted"/>
<accession>A0A430Q348</accession>
<dbReference type="InterPro" id="IPR027878">
    <property type="entry name" value="DUF4551"/>
</dbReference>
<keyword evidence="3" id="KW-1185">Reference proteome</keyword>
<dbReference type="Pfam" id="PF15087">
    <property type="entry name" value="DUF4551"/>
    <property type="match status" value="1"/>
</dbReference>
<name>A0A430Q348_SCHBO</name>
<dbReference type="Proteomes" id="UP000290809">
    <property type="component" value="Unassembled WGS sequence"/>
</dbReference>
<sequence>MYKNGCAIERLLRHKLGKNDFDNLLFWSDSICHLDNEKPQFKHFIIGQEWLYTMNHPQRQLDCRIHFNSILDIECIGDIAMFLTCQITRNYNHICVKFLSKQIQQQQQQQRRRRKTFKSVKNTKQNVKFTDKIEKVEKECAIIDDVNIDQQTGILTSKVTENDHDPVISVIRKLHIYLTDRNFIGFDILQKSINRWYYSNKQFKHMITNLMNLTHFQLVQRSSIKQSLSSSSSPSSPSLEEDNIEGLIAKATRKNTIIYSTTADNEDLQQLMNMFKPFCKNVTMDTSNIQMNNHMDTFTRYINKLDHWINKTKMINEFIHKKQTNMNIIHLINEQLNQLDHNLTIILDKYPFDVSIRLFYQLITIMELLLTQQTTSDRMKLVIHLMKIINLLLSYILPIFTQSNRNLSLLNKDKITITVNEKVMRKKLEKVISHLIEHLVQLPCVIDDFFLDVLYKESTQQPNCFQIELETWIQRYEMERLDIMSKEYVHVDQWLQDISEKDPYAITVSTIRSIFNDHPEIGIFIHQFNDQINCFFSELILNTSHLSIILNRTNNLNGIVHQDDWIKLIIHNMIIMKSNKSIIYLLNCLLAHASTTFNIINSKKLTSTTHTTHTTNANTNTHTTHTTNANTTTHNTTTNTTSASTNTHTTTTTTTSSSSNMEQKEESISTIIRSLFIIDWFTEQYPYLIDTLMNIDYKDLLYIFNINSIISITDKFNEISSMNLIQIKLIKCILIALISRLYEKLNIISEIS</sequence>
<feature type="compositionally biased region" description="Low complexity" evidence="1">
    <location>
        <begin position="612"/>
        <end position="660"/>
    </location>
</feature>
<evidence type="ECO:0000313" key="2">
    <source>
        <dbReference type="EMBL" id="RTG82123.1"/>
    </source>
</evidence>
<organism evidence="2 3">
    <name type="scientific">Schistosoma bovis</name>
    <name type="common">Blood fluke</name>
    <dbReference type="NCBI Taxonomy" id="6184"/>
    <lineage>
        <taxon>Eukaryota</taxon>
        <taxon>Metazoa</taxon>
        <taxon>Spiralia</taxon>
        <taxon>Lophotrochozoa</taxon>
        <taxon>Platyhelminthes</taxon>
        <taxon>Trematoda</taxon>
        <taxon>Digenea</taxon>
        <taxon>Strigeidida</taxon>
        <taxon>Schistosomatoidea</taxon>
        <taxon>Schistosomatidae</taxon>
        <taxon>Schistosoma</taxon>
    </lineage>
</organism>